<comment type="caution">
    <text evidence="2">The sequence shown here is derived from an EMBL/GenBank/DDBJ whole genome shotgun (WGS) entry which is preliminary data.</text>
</comment>
<organism evidence="2 3">
    <name type="scientific">Aspergillus terreus</name>
    <dbReference type="NCBI Taxonomy" id="33178"/>
    <lineage>
        <taxon>Eukaryota</taxon>
        <taxon>Fungi</taxon>
        <taxon>Dikarya</taxon>
        <taxon>Ascomycota</taxon>
        <taxon>Pezizomycotina</taxon>
        <taxon>Eurotiomycetes</taxon>
        <taxon>Eurotiomycetidae</taxon>
        <taxon>Eurotiales</taxon>
        <taxon>Aspergillaceae</taxon>
        <taxon>Aspergillus</taxon>
        <taxon>Aspergillus subgen. Circumdati</taxon>
    </lineage>
</organism>
<dbReference type="VEuPathDB" id="FungiDB:ATEG_05279"/>
<feature type="compositionally biased region" description="Polar residues" evidence="1">
    <location>
        <begin position="51"/>
        <end position="64"/>
    </location>
</feature>
<sequence length="357" mass="39800">MIEDPFSRNGLGMMTLHRTITKNHDDKLPSLSSSTRRSILEVPPDRHPANKVSSTPGISTMSRPQSLLEAEDWPLPPARRQSTISASTHSSGSASLVSSPAFATPLSPASSSPGSWSRPSPASYYDEVVRLPLSPAVTVSFVRNNKLFRLRYTYIDIRKDATGSLKSLELGGGVGQQSPFLHTFHTTKLPVPHLEHPKLPDEPSLRISFLEEQTVQTAHTVFMTQLSYTFEEWRDCVQFQELILAAKLVFIAGIAEAKSKGRGEECISQNLRILRGYNGKQVILFFANSQRKELKRYVSIPLNCVESVSPGKKAGRPVVLQLQPNFEILAKMRTLQIQFLDDTDRIGFCQFLADHTR</sequence>
<protein>
    <submittedName>
        <fullName evidence="2">Uncharacterized protein</fullName>
    </submittedName>
</protein>
<feature type="region of interest" description="Disordered" evidence="1">
    <location>
        <begin position="20"/>
        <end position="64"/>
    </location>
</feature>
<feature type="region of interest" description="Disordered" evidence="1">
    <location>
        <begin position="78"/>
        <end position="97"/>
    </location>
</feature>
<evidence type="ECO:0000313" key="2">
    <source>
        <dbReference type="EMBL" id="GFF16153.1"/>
    </source>
</evidence>
<reference evidence="2 3" key="1">
    <citation type="submission" date="2020-01" db="EMBL/GenBank/DDBJ databases">
        <title>Aspergillus terreus IFO 6365 whole genome shotgun sequence.</title>
        <authorList>
            <person name="Kanamasa S."/>
            <person name="Takahashi H."/>
        </authorList>
    </citation>
    <scope>NUCLEOTIDE SEQUENCE [LARGE SCALE GENOMIC DNA]</scope>
    <source>
        <strain evidence="2 3">IFO 6365</strain>
    </source>
</reference>
<proteinExistence type="predicted"/>
<dbReference type="Proteomes" id="UP000452235">
    <property type="component" value="Unassembled WGS sequence"/>
</dbReference>
<feature type="compositionally biased region" description="Low complexity" evidence="1">
    <location>
        <begin position="82"/>
        <end position="97"/>
    </location>
</feature>
<evidence type="ECO:0000313" key="3">
    <source>
        <dbReference type="Proteomes" id="UP000452235"/>
    </source>
</evidence>
<name>A0A5M3Z2M2_ASPTE</name>
<dbReference type="AlphaFoldDB" id="A0A5M3Z2M2"/>
<keyword evidence="3" id="KW-1185">Reference proteome</keyword>
<gene>
    <name evidence="2" type="ORF">ATEIFO6365_0005034300</name>
</gene>
<evidence type="ECO:0000256" key="1">
    <source>
        <dbReference type="SAM" id="MobiDB-lite"/>
    </source>
</evidence>
<accession>A0A5M3Z2M2</accession>
<dbReference type="OrthoDB" id="4160190at2759"/>
<dbReference type="EMBL" id="BLJY01000005">
    <property type="protein sequence ID" value="GFF16153.1"/>
    <property type="molecule type" value="Genomic_DNA"/>
</dbReference>